<dbReference type="Pfam" id="PF14532">
    <property type="entry name" value="Sigma54_activ_2"/>
    <property type="match status" value="1"/>
</dbReference>
<evidence type="ECO:0000256" key="5">
    <source>
        <dbReference type="ARBA" id="ARBA00023163"/>
    </source>
</evidence>
<comment type="caution">
    <text evidence="8">The sequence shown here is derived from an EMBL/GenBank/DDBJ whole genome shotgun (WGS) entry which is preliminary data.</text>
</comment>
<dbReference type="InterPro" id="IPR009057">
    <property type="entry name" value="Homeodomain-like_sf"/>
</dbReference>
<dbReference type="RefSeq" id="WP_010366133.1">
    <property type="nucleotide sequence ID" value="NZ_AHBZ03000027.1"/>
</dbReference>
<dbReference type="SUPFAM" id="SSF52540">
    <property type="entry name" value="P-loop containing nucleoside triphosphate hydrolases"/>
    <property type="match status" value="1"/>
</dbReference>
<feature type="domain" description="HTH araC/xylS-type" evidence="6">
    <location>
        <begin position="296"/>
        <end position="395"/>
    </location>
</feature>
<evidence type="ECO:0000256" key="3">
    <source>
        <dbReference type="ARBA" id="ARBA00023015"/>
    </source>
</evidence>
<proteinExistence type="predicted"/>
<feature type="domain" description="Sigma-54 factor interaction" evidence="7">
    <location>
        <begin position="14"/>
        <end position="216"/>
    </location>
</feature>
<dbReference type="InterPro" id="IPR002078">
    <property type="entry name" value="Sigma_54_int"/>
</dbReference>
<reference evidence="8" key="1">
    <citation type="journal article" date="2012" name="J. Bacteriol.">
        <title>Genome sequences of type strains of seven species of the marine bacterium Pseudoalteromonas.</title>
        <authorList>
            <person name="Xie B.B."/>
            <person name="Shu Y.L."/>
            <person name="Qin Q.L."/>
            <person name="Rong J.C."/>
            <person name="Zhang X.Y."/>
            <person name="Chen X.L."/>
            <person name="Shi M."/>
            <person name="He H.L."/>
            <person name="Zhou B.C."/>
            <person name="Zhang Y.Z."/>
        </authorList>
    </citation>
    <scope>NUCLEOTIDE SEQUENCE</scope>
    <source>
        <strain evidence="8">DSM 8771</strain>
    </source>
</reference>
<dbReference type="InterPro" id="IPR027417">
    <property type="entry name" value="P-loop_NTPase"/>
</dbReference>
<dbReference type="EMBL" id="AHBZ03000027">
    <property type="protein sequence ID" value="KAF7765057.1"/>
    <property type="molecule type" value="Genomic_DNA"/>
</dbReference>
<evidence type="ECO:0000313" key="8">
    <source>
        <dbReference type="EMBL" id="KAF7765057.1"/>
    </source>
</evidence>
<evidence type="ECO:0000313" key="9">
    <source>
        <dbReference type="Proteomes" id="UP000016487"/>
    </source>
</evidence>
<evidence type="ECO:0000259" key="7">
    <source>
        <dbReference type="PROSITE" id="PS50045"/>
    </source>
</evidence>
<evidence type="ECO:0000259" key="6">
    <source>
        <dbReference type="PROSITE" id="PS01124"/>
    </source>
</evidence>
<keyword evidence="4" id="KW-0238">DNA-binding</keyword>
<dbReference type="GO" id="GO:0003700">
    <property type="term" value="F:DNA-binding transcription factor activity"/>
    <property type="evidence" value="ECO:0007669"/>
    <property type="project" value="InterPro"/>
</dbReference>
<dbReference type="Pfam" id="PF25601">
    <property type="entry name" value="AAA_lid_14"/>
    <property type="match status" value="1"/>
</dbReference>
<dbReference type="GO" id="GO:0005524">
    <property type="term" value="F:ATP binding"/>
    <property type="evidence" value="ECO:0007669"/>
    <property type="project" value="InterPro"/>
</dbReference>
<dbReference type="PANTHER" id="PTHR43280:SF2">
    <property type="entry name" value="HTH-TYPE TRANSCRIPTIONAL REGULATOR EXSA"/>
    <property type="match status" value="1"/>
</dbReference>
<dbReference type="Pfam" id="PF12833">
    <property type="entry name" value="HTH_18"/>
    <property type="match status" value="1"/>
</dbReference>
<keyword evidence="1" id="KW-0547">Nucleotide-binding</keyword>
<dbReference type="InterPro" id="IPR018060">
    <property type="entry name" value="HTH_AraC"/>
</dbReference>
<dbReference type="PANTHER" id="PTHR43280">
    <property type="entry name" value="ARAC-FAMILY TRANSCRIPTIONAL REGULATOR"/>
    <property type="match status" value="1"/>
</dbReference>
<dbReference type="PROSITE" id="PS01124">
    <property type="entry name" value="HTH_ARAC_FAMILY_2"/>
    <property type="match status" value="1"/>
</dbReference>
<protein>
    <recommendedName>
        <fullName evidence="10">AraC family transcriptional regulator</fullName>
    </recommendedName>
</protein>
<accession>A0AAD4AFK5</accession>
<sequence length="399" mass="44867">MSVQLKITPNIIPWIGKSDALFKLKQDIEKLACSTIPIHITGKSGTGKSLAVQQIHQHSPHQRGKLVISCCKSWAPENSRVELDSLINQACHGTVYLKNIDALSSAQFEQIKDYWLLDNPLSNAVRLITSTSQCSTTEVGQVDTSLTWLQYYCLTLVLPSLSQRKGDVEPLISYYQKTDLRIGQLKLEKSAISLLTNYSWPDNVKQLKRCLEKLTFVDDNTEITKQALIEVFPCMAPNFEHHTQSNSDISAPLQSPLAEAHADLETELAVYFQTPNTTSLQVDKTTIRSQGHPALQRALDYLEAHYTQPLSLSEVAECACVSPSHLSFLFKRYIGRSFKQTLLRIRINTAMALFRENPYSQVTEVCDDVGFSDLSFFVRKFKAVVGVSPGVYRDQRAKH</sequence>
<evidence type="ECO:0008006" key="10">
    <source>
        <dbReference type="Google" id="ProtNLM"/>
    </source>
</evidence>
<dbReference type="Proteomes" id="UP000016487">
    <property type="component" value="Unassembled WGS sequence"/>
</dbReference>
<dbReference type="Gene3D" id="1.10.10.60">
    <property type="entry name" value="Homeodomain-like"/>
    <property type="match status" value="2"/>
</dbReference>
<name>A0AAD4AFK5_9GAMM</name>
<evidence type="ECO:0000256" key="4">
    <source>
        <dbReference type="ARBA" id="ARBA00023125"/>
    </source>
</evidence>
<dbReference type="Gene3D" id="3.40.50.300">
    <property type="entry name" value="P-loop containing nucleotide triphosphate hydrolases"/>
    <property type="match status" value="1"/>
</dbReference>
<organism evidence="8 9">
    <name type="scientific">Pseudoalteromonas citrea</name>
    <dbReference type="NCBI Taxonomy" id="43655"/>
    <lineage>
        <taxon>Bacteria</taxon>
        <taxon>Pseudomonadati</taxon>
        <taxon>Pseudomonadota</taxon>
        <taxon>Gammaproteobacteria</taxon>
        <taxon>Alteromonadales</taxon>
        <taxon>Pseudoalteromonadaceae</taxon>
        <taxon>Pseudoalteromonas</taxon>
    </lineage>
</organism>
<dbReference type="PROSITE" id="PS50045">
    <property type="entry name" value="SIGMA54_INTERACT_4"/>
    <property type="match status" value="1"/>
</dbReference>
<dbReference type="InterPro" id="IPR020449">
    <property type="entry name" value="Tscrpt_reg_AraC-type_HTH"/>
</dbReference>
<dbReference type="SMART" id="SM00342">
    <property type="entry name" value="HTH_ARAC"/>
    <property type="match status" value="1"/>
</dbReference>
<dbReference type="SUPFAM" id="SSF46689">
    <property type="entry name" value="Homeodomain-like"/>
    <property type="match status" value="2"/>
</dbReference>
<keyword evidence="2" id="KW-0067">ATP-binding</keyword>
<dbReference type="Gene3D" id="1.10.8.60">
    <property type="match status" value="1"/>
</dbReference>
<keyword evidence="3" id="KW-0805">Transcription regulation</keyword>
<dbReference type="GO" id="GO:0043565">
    <property type="term" value="F:sequence-specific DNA binding"/>
    <property type="evidence" value="ECO:0007669"/>
    <property type="project" value="InterPro"/>
</dbReference>
<reference evidence="8" key="2">
    <citation type="submission" date="2015-03" db="EMBL/GenBank/DDBJ databases">
        <title>Genome sequence of Pseudoalteromonas citrea.</title>
        <authorList>
            <person name="Xie B.-B."/>
            <person name="Rong J.-C."/>
            <person name="Qin Q.-L."/>
            <person name="Zhang Y.-Z."/>
        </authorList>
    </citation>
    <scope>NUCLEOTIDE SEQUENCE</scope>
    <source>
        <strain evidence="8">DSM 8771</strain>
    </source>
</reference>
<dbReference type="InterPro" id="IPR058031">
    <property type="entry name" value="AAA_lid_NorR"/>
</dbReference>
<gene>
    <name evidence="8" type="ORF">PCIT_b1193</name>
</gene>
<keyword evidence="5" id="KW-0804">Transcription</keyword>
<evidence type="ECO:0000256" key="1">
    <source>
        <dbReference type="ARBA" id="ARBA00022741"/>
    </source>
</evidence>
<dbReference type="PRINTS" id="PR00032">
    <property type="entry name" value="HTHARAC"/>
</dbReference>
<evidence type="ECO:0000256" key="2">
    <source>
        <dbReference type="ARBA" id="ARBA00022840"/>
    </source>
</evidence>
<dbReference type="AlphaFoldDB" id="A0AAD4AFK5"/>